<accession>A0ACB9TXG9</accession>
<dbReference type="EMBL" id="CM043015">
    <property type="protein sequence ID" value="KAI4471668.1"/>
    <property type="molecule type" value="Genomic_DNA"/>
</dbReference>
<organism evidence="1 2">
    <name type="scientific">Holotrichia oblita</name>
    <name type="common">Chafer beetle</name>
    <dbReference type="NCBI Taxonomy" id="644536"/>
    <lineage>
        <taxon>Eukaryota</taxon>
        <taxon>Metazoa</taxon>
        <taxon>Ecdysozoa</taxon>
        <taxon>Arthropoda</taxon>
        <taxon>Hexapoda</taxon>
        <taxon>Insecta</taxon>
        <taxon>Pterygota</taxon>
        <taxon>Neoptera</taxon>
        <taxon>Endopterygota</taxon>
        <taxon>Coleoptera</taxon>
        <taxon>Polyphaga</taxon>
        <taxon>Scarabaeiformia</taxon>
        <taxon>Scarabaeidae</taxon>
        <taxon>Melolonthinae</taxon>
        <taxon>Holotrichia</taxon>
    </lineage>
</organism>
<comment type="caution">
    <text evidence="1">The sequence shown here is derived from an EMBL/GenBank/DDBJ whole genome shotgun (WGS) entry which is preliminary data.</text>
</comment>
<dbReference type="Proteomes" id="UP001056778">
    <property type="component" value="Chromosome 1"/>
</dbReference>
<protein>
    <submittedName>
        <fullName evidence="1">Dna polymerase epsilon subunit 3</fullName>
    </submittedName>
</protein>
<gene>
    <name evidence="1" type="ORF">MML48_1g00879</name>
</gene>
<keyword evidence="2" id="KW-1185">Reference proteome</keyword>
<proteinExistence type="predicted"/>
<evidence type="ECO:0000313" key="1">
    <source>
        <dbReference type="EMBL" id="KAI4471668.1"/>
    </source>
</evidence>
<evidence type="ECO:0000313" key="2">
    <source>
        <dbReference type="Proteomes" id="UP001056778"/>
    </source>
</evidence>
<reference evidence="1" key="1">
    <citation type="submission" date="2022-04" db="EMBL/GenBank/DDBJ databases">
        <title>Chromosome-scale genome assembly of Holotrichia oblita Faldermann.</title>
        <authorList>
            <person name="Rongchong L."/>
        </authorList>
    </citation>
    <scope>NUCLEOTIDE SEQUENCE</scope>
    <source>
        <strain evidence="1">81SQS9</strain>
    </source>
</reference>
<sequence>MAEKLEDLNLPNAPVQRIIKEILPESVIIGKDVKAAVAKAASMFILYITSLSTQIAQKVNRKTLVAQDIFDALEEAEFEEFNEPLKLALAEFKSSKSSKKDDKPKNNNEDDEEMEEEEANEDKDEQI</sequence>
<name>A0ACB9TXG9_HOLOL</name>